<feature type="chain" id="PRO_5047152186" evidence="1">
    <location>
        <begin position="22"/>
        <end position="248"/>
    </location>
</feature>
<evidence type="ECO:0000256" key="1">
    <source>
        <dbReference type="SAM" id="SignalP"/>
    </source>
</evidence>
<dbReference type="SUPFAM" id="SSF53850">
    <property type="entry name" value="Periplasmic binding protein-like II"/>
    <property type="match status" value="1"/>
</dbReference>
<sequence length="248" mass="28724">MKILVFLFVILLFDGVNEVAAADKTFKITTEQFAPFIGQQLKNDGWLMDIARAALEPQGYQVVLHYRPWARAMLESKEGQHDGLYLAYYTKEREQWYVYSDPVGTVKTVFYKMKEKDIFYENLQDLKNFNIGLTRGVAISPDFDKADFLRKHSTSSDIQGLKQLLLGRIDLYVGSKLICMHLINNEINTEDRNKFEFIEPALAVHKMHMAISKKAPDYMQKLADFNRGLKQIKSDGTYEKIKQNHVLN</sequence>
<dbReference type="Proteomes" id="UP000316416">
    <property type="component" value="Chromosome"/>
</dbReference>
<dbReference type="Gene3D" id="3.40.190.10">
    <property type="entry name" value="Periplasmic binding protein-like II"/>
    <property type="match status" value="2"/>
</dbReference>
<dbReference type="PANTHER" id="PTHR38834">
    <property type="entry name" value="PERIPLASMIC SUBSTRATE BINDING PROTEIN FAMILY 3"/>
    <property type="match status" value="1"/>
</dbReference>
<reference evidence="3" key="1">
    <citation type="submission" date="2021-07" db="EMBL/GenBank/DDBJ databases">
        <title>Shewanella sp. YLB-07 whole genome sequence.</title>
        <authorList>
            <person name="Yu L."/>
        </authorList>
    </citation>
    <scope>NUCLEOTIDE SEQUENCE</scope>
    <source>
        <strain evidence="3">YLB-08</strain>
    </source>
</reference>
<dbReference type="RefSeq" id="WP_223293042.1">
    <property type="nucleotide sequence ID" value="NZ_CP045503.2"/>
</dbReference>
<proteinExistence type="predicted"/>
<accession>A0ABX6V6Q6</accession>
<feature type="domain" description="Solute-binding protein family 3/N-terminal" evidence="2">
    <location>
        <begin position="30"/>
        <end position="245"/>
    </location>
</feature>
<dbReference type="EMBL" id="CP045503">
    <property type="protein sequence ID" value="QPG57682.2"/>
    <property type="molecule type" value="Genomic_DNA"/>
</dbReference>
<dbReference type="Pfam" id="PF00497">
    <property type="entry name" value="SBP_bac_3"/>
    <property type="match status" value="1"/>
</dbReference>
<dbReference type="PANTHER" id="PTHR38834:SF3">
    <property type="entry name" value="SOLUTE-BINDING PROTEIN FAMILY 3_N-TERMINAL DOMAIN-CONTAINING PROTEIN"/>
    <property type="match status" value="1"/>
</dbReference>
<organism evidence="3 4">
    <name type="scientific">Shewanella eurypsychrophilus</name>
    <dbReference type="NCBI Taxonomy" id="2593656"/>
    <lineage>
        <taxon>Bacteria</taxon>
        <taxon>Pseudomonadati</taxon>
        <taxon>Pseudomonadota</taxon>
        <taxon>Gammaproteobacteria</taxon>
        <taxon>Alteromonadales</taxon>
        <taxon>Shewanellaceae</taxon>
        <taxon>Shewanella</taxon>
    </lineage>
</organism>
<gene>
    <name evidence="3" type="ORF">FM038_009670</name>
</gene>
<evidence type="ECO:0000313" key="3">
    <source>
        <dbReference type="EMBL" id="QPG57682.2"/>
    </source>
</evidence>
<evidence type="ECO:0000259" key="2">
    <source>
        <dbReference type="Pfam" id="PF00497"/>
    </source>
</evidence>
<keyword evidence="1" id="KW-0732">Signal</keyword>
<evidence type="ECO:0000313" key="4">
    <source>
        <dbReference type="Proteomes" id="UP000316416"/>
    </source>
</evidence>
<keyword evidence="4" id="KW-1185">Reference proteome</keyword>
<name>A0ABX6V6Q6_9GAMM</name>
<protein>
    <submittedName>
        <fullName evidence="3">Transporter substrate-binding domain-containing protein</fullName>
    </submittedName>
</protein>
<dbReference type="InterPro" id="IPR001638">
    <property type="entry name" value="Solute-binding_3/MltF_N"/>
</dbReference>
<feature type="signal peptide" evidence="1">
    <location>
        <begin position="1"/>
        <end position="21"/>
    </location>
</feature>